<dbReference type="EMBL" id="CAMPGE010024816">
    <property type="protein sequence ID" value="CAI2382634.1"/>
    <property type="molecule type" value="Genomic_DNA"/>
</dbReference>
<evidence type="ECO:0000256" key="1">
    <source>
        <dbReference type="SAM" id="MobiDB-lite"/>
    </source>
</evidence>
<dbReference type="AlphaFoldDB" id="A0AAD1Y0W9"/>
<feature type="compositionally biased region" description="Polar residues" evidence="1">
    <location>
        <begin position="294"/>
        <end position="308"/>
    </location>
</feature>
<evidence type="ECO:0000313" key="3">
    <source>
        <dbReference type="EMBL" id="CAI2382634.1"/>
    </source>
</evidence>
<dbReference type="Gene3D" id="1.10.8.270">
    <property type="entry name" value="putative rabgap domain of human tbc1 domain family member 14 like domains"/>
    <property type="match status" value="1"/>
</dbReference>
<feature type="region of interest" description="Disordered" evidence="1">
    <location>
        <begin position="159"/>
        <end position="268"/>
    </location>
</feature>
<feature type="compositionally biased region" description="Polar residues" evidence="1">
    <location>
        <begin position="247"/>
        <end position="268"/>
    </location>
</feature>
<feature type="region of interest" description="Disordered" evidence="1">
    <location>
        <begin position="60"/>
        <end position="84"/>
    </location>
</feature>
<dbReference type="GO" id="GO:0031267">
    <property type="term" value="F:small GTPase binding"/>
    <property type="evidence" value="ECO:0007669"/>
    <property type="project" value="TreeGrafter"/>
</dbReference>
<dbReference type="InterPro" id="IPR050302">
    <property type="entry name" value="Rab_GAP_TBC_domain"/>
</dbReference>
<feature type="region of interest" description="Disordered" evidence="1">
    <location>
        <begin position="325"/>
        <end position="349"/>
    </location>
</feature>
<accession>A0AAD1Y0W9</accession>
<keyword evidence="4" id="KW-1185">Reference proteome</keyword>
<feature type="compositionally biased region" description="Basic residues" evidence="1">
    <location>
        <begin position="235"/>
        <end position="246"/>
    </location>
</feature>
<name>A0AAD1Y0W9_EUPCR</name>
<proteinExistence type="predicted"/>
<dbReference type="InterPro" id="IPR035969">
    <property type="entry name" value="Rab-GAP_TBC_sf"/>
</dbReference>
<dbReference type="PROSITE" id="PS50086">
    <property type="entry name" value="TBC_RABGAP"/>
    <property type="match status" value="1"/>
</dbReference>
<dbReference type="InterPro" id="IPR000195">
    <property type="entry name" value="Rab-GAP-TBC_dom"/>
</dbReference>
<feature type="domain" description="Rab-GAP TBC" evidence="2">
    <location>
        <begin position="522"/>
        <end position="709"/>
    </location>
</feature>
<dbReference type="Gene3D" id="1.10.472.80">
    <property type="entry name" value="Ypt/Rab-GAP domain of gyp1p, domain 3"/>
    <property type="match status" value="1"/>
</dbReference>
<comment type="caution">
    <text evidence="3">The sequence shown here is derived from an EMBL/GenBank/DDBJ whole genome shotgun (WGS) entry which is preliminary data.</text>
</comment>
<dbReference type="PANTHER" id="PTHR47219:SF9">
    <property type="entry name" value="GTPASE ACTIVATING PROTEIN AND CENTROSOME-ASSOCIATED, ISOFORM B"/>
    <property type="match status" value="1"/>
</dbReference>
<dbReference type="Pfam" id="PF00566">
    <property type="entry name" value="RabGAP-TBC"/>
    <property type="match status" value="1"/>
</dbReference>
<feature type="compositionally biased region" description="Polar residues" evidence="1">
    <location>
        <begin position="333"/>
        <end position="346"/>
    </location>
</feature>
<evidence type="ECO:0000259" key="2">
    <source>
        <dbReference type="PROSITE" id="PS50086"/>
    </source>
</evidence>
<dbReference type="PANTHER" id="PTHR47219">
    <property type="entry name" value="RAB GTPASE-ACTIVATING PROTEIN 1-LIKE"/>
    <property type="match status" value="1"/>
</dbReference>
<feature type="compositionally biased region" description="Basic residues" evidence="1">
    <location>
        <begin position="206"/>
        <end position="220"/>
    </location>
</feature>
<feature type="region of interest" description="Disordered" evidence="1">
    <location>
        <begin position="1"/>
        <end position="31"/>
    </location>
</feature>
<protein>
    <recommendedName>
        <fullName evidence="2">Rab-GAP TBC domain-containing protein</fullName>
    </recommendedName>
</protein>
<reference evidence="3" key="1">
    <citation type="submission" date="2023-07" db="EMBL/GenBank/DDBJ databases">
        <authorList>
            <consortium name="AG Swart"/>
            <person name="Singh M."/>
            <person name="Singh A."/>
            <person name="Seah K."/>
            <person name="Emmerich C."/>
        </authorList>
    </citation>
    <scope>NUCLEOTIDE SEQUENCE</scope>
    <source>
        <strain evidence="3">DP1</strain>
    </source>
</reference>
<dbReference type="SUPFAM" id="SSF47923">
    <property type="entry name" value="Ypt/Rab-GAP domain of gyp1p"/>
    <property type="match status" value="2"/>
</dbReference>
<dbReference type="SMART" id="SM00164">
    <property type="entry name" value="TBC"/>
    <property type="match status" value="1"/>
</dbReference>
<feature type="region of interest" description="Disordered" evidence="1">
    <location>
        <begin position="748"/>
        <end position="782"/>
    </location>
</feature>
<organism evidence="3 4">
    <name type="scientific">Euplotes crassus</name>
    <dbReference type="NCBI Taxonomy" id="5936"/>
    <lineage>
        <taxon>Eukaryota</taxon>
        <taxon>Sar</taxon>
        <taxon>Alveolata</taxon>
        <taxon>Ciliophora</taxon>
        <taxon>Intramacronucleata</taxon>
        <taxon>Spirotrichea</taxon>
        <taxon>Hypotrichia</taxon>
        <taxon>Euplotida</taxon>
        <taxon>Euplotidae</taxon>
        <taxon>Moneuplotes</taxon>
    </lineage>
</organism>
<feature type="compositionally biased region" description="Low complexity" evidence="1">
    <location>
        <begin position="766"/>
        <end position="775"/>
    </location>
</feature>
<sequence>MERIYRKLTSSKPRQRKVQPKTRTEASSASEIGYICTTEPDVNKSFVPHPWRKKRIRMQGLSKNSSKSINSLSQASLSTNKTTFSQPRRNYATHHNMPIQSKIIGGMGHKLKGEMSPRTGFASQSLAKPLESFSVSQSSFTKLYKRRCADQRGPIKADMVSSVTTHGGSSLHEYLSPTKMGNNSMYKFQGAQRSHQSHNSMNSHSARIKSKNKPPKYHKKTQNENTNKDAESLNAHRRKIRTKRTYSARNKPQSSCYYASGSSVAKTPSNFRNFNVDDLKQCADPEETDGHDFTFSTEKQPLDDSYSNQIAGSYGSALKRIPLSSSEKKQMKNSHSSPSLAGSSTKQKTRQIKEYKEVPAQKCCKELDYNQIQLEGELSMIKLNESEALNNDIFKPIHYDISNKENIRSQNIREQGIQGKCLNEEDLDDTFSSCGSLCDVNDSALCEMKDTSIKSKGIKDLFIQNSVKAKPIVFVSKPKKKKITFACHCNSEEEFKNHQKFQELRSNLPSPSGTEEACLSLPLNCCNRALKWIEPIYTSQMKSMYEGIKDSPTDGLEHSIIQIKRDINRTYPNQDFFKKDTEGYMMLESLLTSYCKYDRSIGYVQGMNFIMGSLLYHCPDPHVAFWLFVTLMEQYQLCDNFKGDLKGIEKHCGAIKIIIANELPKLNGHFDKNEITIEMFATDWIFGVFSHVIHLDFMGAFYDNFLKERWYFFYKMVVIFLKDIQISLLQEEEMCDVLYTLKTLATPVRSDHSPAPSKRSCQQTQSKSSKACSEVSSDDLYHSPGKSKGLSFATIDMGVWRSVKEIFKKKQYECDWNVIIKRAETYKLKNPQAVKKFCMDYDLTH</sequence>
<dbReference type="GO" id="GO:0005096">
    <property type="term" value="F:GTPase activator activity"/>
    <property type="evidence" value="ECO:0007669"/>
    <property type="project" value="TreeGrafter"/>
</dbReference>
<evidence type="ECO:0000313" key="4">
    <source>
        <dbReference type="Proteomes" id="UP001295684"/>
    </source>
</evidence>
<dbReference type="Proteomes" id="UP001295684">
    <property type="component" value="Unassembled WGS sequence"/>
</dbReference>
<feature type="compositionally biased region" description="Low complexity" evidence="1">
    <location>
        <begin position="61"/>
        <end position="78"/>
    </location>
</feature>
<feature type="compositionally biased region" description="Basic and acidic residues" evidence="1">
    <location>
        <begin position="282"/>
        <end position="292"/>
    </location>
</feature>
<feature type="region of interest" description="Disordered" evidence="1">
    <location>
        <begin position="282"/>
        <end position="308"/>
    </location>
</feature>
<gene>
    <name evidence="3" type="ORF">ECRASSUSDP1_LOCUS24112</name>
</gene>